<evidence type="ECO:0000313" key="2">
    <source>
        <dbReference type="EMBL" id="JAT22310.1"/>
    </source>
</evidence>
<feature type="signal peptide" evidence="1">
    <location>
        <begin position="1"/>
        <end position="26"/>
    </location>
</feature>
<dbReference type="EMBL" id="GEBQ01017667">
    <property type="protein sequence ID" value="JAT22310.1"/>
    <property type="molecule type" value="Transcribed_RNA"/>
</dbReference>
<proteinExistence type="predicted"/>
<dbReference type="AlphaFoldDB" id="A0A1B6LF83"/>
<feature type="non-terminal residue" evidence="2">
    <location>
        <position position="101"/>
    </location>
</feature>
<name>A0A1B6LF83_9HEMI</name>
<gene>
    <name evidence="2" type="ORF">g.45179</name>
</gene>
<evidence type="ECO:0000256" key="1">
    <source>
        <dbReference type="SAM" id="SignalP"/>
    </source>
</evidence>
<keyword evidence="1" id="KW-0732">Signal</keyword>
<protein>
    <submittedName>
        <fullName evidence="2">Uncharacterized protein</fullName>
    </submittedName>
</protein>
<feature type="non-terminal residue" evidence="2">
    <location>
        <position position="1"/>
    </location>
</feature>
<feature type="chain" id="PRO_5008587343" evidence="1">
    <location>
        <begin position="27"/>
        <end position="101"/>
    </location>
</feature>
<accession>A0A1B6LF83</accession>
<reference evidence="2" key="1">
    <citation type="submission" date="2015-11" db="EMBL/GenBank/DDBJ databases">
        <title>De novo transcriptome assembly of four potential Pierce s Disease insect vectors from Arizona vineyards.</title>
        <authorList>
            <person name="Tassone E.E."/>
        </authorList>
    </citation>
    <scope>NUCLEOTIDE SEQUENCE</scope>
</reference>
<sequence>RSIGVASKMRFTILTILFTLVVSAWAKHGYFDKIIKYVNSGDFTWKAEHNKVTAMGHGARILAGSHVGQGLPRNLPTRPRVSHSGIPKSFDARYYWANCDS</sequence>
<organism evidence="2">
    <name type="scientific">Graphocephala atropunctata</name>
    <dbReference type="NCBI Taxonomy" id="36148"/>
    <lineage>
        <taxon>Eukaryota</taxon>
        <taxon>Metazoa</taxon>
        <taxon>Ecdysozoa</taxon>
        <taxon>Arthropoda</taxon>
        <taxon>Hexapoda</taxon>
        <taxon>Insecta</taxon>
        <taxon>Pterygota</taxon>
        <taxon>Neoptera</taxon>
        <taxon>Paraneoptera</taxon>
        <taxon>Hemiptera</taxon>
        <taxon>Auchenorrhyncha</taxon>
        <taxon>Membracoidea</taxon>
        <taxon>Cicadellidae</taxon>
        <taxon>Cicadellinae</taxon>
        <taxon>Cicadellini</taxon>
        <taxon>Graphocephala</taxon>
    </lineage>
</organism>